<evidence type="ECO:0000313" key="1">
    <source>
        <dbReference type="EMBL" id="SOH03201.1"/>
    </source>
</evidence>
<dbReference type="KEGG" id="kst:KSMBR1_0689"/>
<keyword evidence="2" id="KW-1185">Reference proteome</keyword>
<dbReference type="EMBL" id="LT934425">
    <property type="protein sequence ID" value="SOH03201.1"/>
    <property type="molecule type" value="Genomic_DNA"/>
</dbReference>
<proteinExistence type="predicted"/>
<dbReference type="Proteomes" id="UP000221734">
    <property type="component" value="Chromosome Kuenenia_stuttgartiensis_MBR1"/>
</dbReference>
<sequence>MKRANINIKISVMFLFITDVHPKSKNKSAVKALYLLAFTPNSKLFSSDYPYVPAWQYFWQLYL</sequence>
<dbReference type="AlphaFoldDB" id="A0A2C9CBW3"/>
<reference evidence="2" key="1">
    <citation type="submission" date="2017-10" db="EMBL/GenBank/DDBJ databases">
        <authorList>
            <person name="Frank J."/>
        </authorList>
    </citation>
    <scope>NUCLEOTIDE SEQUENCE [LARGE SCALE GENOMIC DNA]</scope>
</reference>
<gene>
    <name evidence="1" type="ORF">KSMBR1_0689</name>
</gene>
<accession>A0A2C9CBW3</accession>
<protein>
    <submittedName>
        <fullName evidence="1">Uncharacterized protein</fullName>
    </submittedName>
</protein>
<name>A0A2C9CBW3_KUEST</name>
<evidence type="ECO:0000313" key="2">
    <source>
        <dbReference type="Proteomes" id="UP000221734"/>
    </source>
</evidence>
<organism evidence="1 2">
    <name type="scientific">Kuenenia stuttgartiensis</name>
    <dbReference type="NCBI Taxonomy" id="174633"/>
    <lineage>
        <taxon>Bacteria</taxon>
        <taxon>Pseudomonadati</taxon>
        <taxon>Planctomycetota</taxon>
        <taxon>Candidatus Brocadiia</taxon>
        <taxon>Candidatus Brocadiales</taxon>
        <taxon>Candidatus Brocadiaceae</taxon>
        <taxon>Candidatus Kuenenia</taxon>
    </lineage>
</organism>